<evidence type="ECO:0000313" key="4">
    <source>
        <dbReference type="Proteomes" id="UP000248745"/>
    </source>
</evidence>
<dbReference type="GO" id="GO:0006508">
    <property type="term" value="P:proteolysis"/>
    <property type="evidence" value="ECO:0007669"/>
    <property type="project" value="InterPro"/>
</dbReference>
<keyword evidence="4" id="KW-1185">Reference proteome</keyword>
<dbReference type="GO" id="GO:0008236">
    <property type="term" value="F:serine-type peptidase activity"/>
    <property type="evidence" value="ECO:0007669"/>
    <property type="project" value="InterPro"/>
</dbReference>
<name>A0A2W2A8P3_9BACT</name>
<comment type="caution">
    <text evidence="3">The sequence shown here is derived from an EMBL/GenBank/DDBJ whole genome shotgun (WGS) entry which is preliminary data.</text>
</comment>
<organism evidence="3 4">
    <name type="scientific">Taibaiella soli</name>
    <dbReference type="NCBI Taxonomy" id="1649169"/>
    <lineage>
        <taxon>Bacteria</taxon>
        <taxon>Pseudomonadati</taxon>
        <taxon>Bacteroidota</taxon>
        <taxon>Chitinophagia</taxon>
        <taxon>Chitinophagales</taxon>
        <taxon>Chitinophagaceae</taxon>
        <taxon>Taibaiella</taxon>
    </lineage>
</organism>
<dbReference type="InterPro" id="IPR029045">
    <property type="entry name" value="ClpP/crotonase-like_dom_sf"/>
</dbReference>
<dbReference type="AlphaFoldDB" id="A0A2W2A8P3"/>
<feature type="domain" description="Tail specific protease" evidence="2">
    <location>
        <begin position="258"/>
        <end position="466"/>
    </location>
</feature>
<sequence length="484" mass="55544">MHTRLLRLKSFATLCFTLLLPILSSAQSCDCSAQFQFIKTYFETNNPSFQTIKKDPNQYKKYEAAVQKTERKIAKEPANANCTFALEDYVSLLHDHHSSVEQNPGAMHRAKMHSEAELDSFKKSTFYQSFEKLAVDTTKLLESLAQKDVSDIEGLYLNHETTVGIYKTGKNKYKGVVLRTKTKFLELGQVMFELKRISEDRYQVTYNLGLLGFSVRSHAKTMTINDGHIYYYGYSKSGKHFEEKKPFEFKSLNDSTNYMRISTFNGALTMQLDTFYEAHDAVIRSKPNLIIDLRDNGGGADRCFVPLVHYLYTGPIMSDTVDIWVTPENIRRYQEILEEQQQNKDKYGNAATTMGARLEQMKRAPSNSFILMDEKAPEPWTIDSIYTNPKKVVLLYNKGTASSGEAFIWYAMQSKKVITAGENSGGYMGFGNVMESFSPCDLYKIYNTTTRYRNFSHYEYVGIEPQHKIPAGKDWIEYAKELLK</sequence>
<feature type="signal peptide" evidence="1">
    <location>
        <begin position="1"/>
        <end position="26"/>
    </location>
</feature>
<reference evidence="3 4" key="1">
    <citation type="submission" date="2018-06" db="EMBL/GenBank/DDBJ databases">
        <title>Mucibacter soli gen. nov., sp. nov., a new member of the family Chitinophagaceae producing mucin.</title>
        <authorList>
            <person name="Kim M.-K."/>
            <person name="Park S."/>
            <person name="Kim T.-S."/>
            <person name="Joung Y."/>
            <person name="Han J.-H."/>
            <person name="Kim S.B."/>
        </authorList>
    </citation>
    <scope>NUCLEOTIDE SEQUENCE [LARGE SCALE GENOMIC DNA]</scope>
    <source>
        <strain evidence="3 4">R1-15</strain>
    </source>
</reference>
<dbReference type="Pfam" id="PF03572">
    <property type="entry name" value="Peptidase_S41"/>
    <property type="match status" value="1"/>
</dbReference>
<dbReference type="RefSeq" id="WP_111000015.1">
    <property type="nucleotide sequence ID" value="NZ_QKTW01000022.1"/>
</dbReference>
<evidence type="ECO:0000259" key="2">
    <source>
        <dbReference type="Pfam" id="PF03572"/>
    </source>
</evidence>
<dbReference type="OrthoDB" id="2327485at2"/>
<proteinExistence type="predicted"/>
<evidence type="ECO:0000256" key="1">
    <source>
        <dbReference type="SAM" id="SignalP"/>
    </source>
</evidence>
<feature type="chain" id="PRO_5015940293" description="Tail specific protease domain-containing protein" evidence="1">
    <location>
        <begin position="27"/>
        <end position="484"/>
    </location>
</feature>
<dbReference type="Proteomes" id="UP000248745">
    <property type="component" value="Unassembled WGS sequence"/>
</dbReference>
<dbReference type="InterPro" id="IPR005151">
    <property type="entry name" value="Tail-specific_protease"/>
</dbReference>
<protein>
    <recommendedName>
        <fullName evidence="2">Tail specific protease domain-containing protein</fullName>
    </recommendedName>
</protein>
<gene>
    <name evidence="3" type="ORF">DN068_16355</name>
</gene>
<keyword evidence="1" id="KW-0732">Signal</keyword>
<dbReference type="PROSITE" id="PS51257">
    <property type="entry name" value="PROKAR_LIPOPROTEIN"/>
    <property type="match status" value="1"/>
</dbReference>
<dbReference type="SUPFAM" id="SSF52096">
    <property type="entry name" value="ClpP/crotonase"/>
    <property type="match status" value="1"/>
</dbReference>
<accession>A0A2W2A8P3</accession>
<dbReference type="EMBL" id="QKTW01000022">
    <property type="protein sequence ID" value="PZF71641.1"/>
    <property type="molecule type" value="Genomic_DNA"/>
</dbReference>
<evidence type="ECO:0000313" key="3">
    <source>
        <dbReference type="EMBL" id="PZF71641.1"/>
    </source>
</evidence>
<dbReference type="Gene3D" id="3.90.226.10">
    <property type="entry name" value="2-enoyl-CoA Hydratase, Chain A, domain 1"/>
    <property type="match status" value="1"/>
</dbReference>